<dbReference type="InterPro" id="IPR001296">
    <property type="entry name" value="Glyco_trans_1"/>
</dbReference>
<name>A0ABY4TTW5_9SPHN</name>
<gene>
    <name evidence="3" type="ORF">M9980_00285</name>
</gene>
<accession>A0ABY4TTW5</accession>
<dbReference type="Gene3D" id="3.40.50.2000">
    <property type="entry name" value="Glycogen Phosphorylase B"/>
    <property type="match status" value="2"/>
</dbReference>
<dbReference type="InterPro" id="IPR008928">
    <property type="entry name" value="6-hairpin_glycosidase_sf"/>
</dbReference>
<dbReference type="SUPFAM" id="SSF53756">
    <property type="entry name" value="UDP-Glycosyltransferase/glycogen phosphorylase"/>
    <property type="match status" value="1"/>
</dbReference>
<dbReference type="EMBL" id="CP098401">
    <property type="protein sequence ID" value="URW75712.1"/>
    <property type="molecule type" value="Genomic_DNA"/>
</dbReference>
<dbReference type="InterPro" id="IPR028098">
    <property type="entry name" value="Glyco_trans_4-like_N"/>
</dbReference>
<dbReference type="PANTHER" id="PTHR12526">
    <property type="entry name" value="GLYCOSYLTRANSFERASE"/>
    <property type="match status" value="1"/>
</dbReference>
<evidence type="ECO:0000259" key="1">
    <source>
        <dbReference type="Pfam" id="PF00534"/>
    </source>
</evidence>
<organism evidence="3 4">
    <name type="scientific">Sphingomonas donggukensis</name>
    <dbReference type="NCBI Taxonomy" id="2949093"/>
    <lineage>
        <taxon>Bacteria</taxon>
        <taxon>Pseudomonadati</taxon>
        <taxon>Pseudomonadota</taxon>
        <taxon>Alphaproteobacteria</taxon>
        <taxon>Sphingomonadales</taxon>
        <taxon>Sphingomonadaceae</taxon>
        <taxon>Sphingomonas</taxon>
    </lineage>
</organism>
<dbReference type="CDD" id="cd03822">
    <property type="entry name" value="GT4_mannosyltransferase-like"/>
    <property type="match status" value="1"/>
</dbReference>
<dbReference type="SUPFAM" id="SSF48208">
    <property type="entry name" value="Six-hairpin glycosidases"/>
    <property type="match status" value="1"/>
</dbReference>
<keyword evidence="4" id="KW-1185">Reference proteome</keyword>
<feature type="domain" description="Glycosyl transferase family 1" evidence="1">
    <location>
        <begin position="201"/>
        <end position="369"/>
    </location>
</feature>
<dbReference type="Pfam" id="PF13439">
    <property type="entry name" value="Glyco_transf_4"/>
    <property type="match status" value="1"/>
</dbReference>
<feature type="domain" description="Glycosyltransferase subfamily 4-like N-terminal" evidence="2">
    <location>
        <begin position="30"/>
        <end position="183"/>
    </location>
</feature>
<evidence type="ECO:0000313" key="4">
    <source>
        <dbReference type="Proteomes" id="UP001055580"/>
    </source>
</evidence>
<proteinExistence type="predicted"/>
<reference evidence="3" key="1">
    <citation type="submission" date="2022-05" db="EMBL/GenBank/DDBJ databases">
        <title>Sphingomonas sp. strain RMG20 Genome sequencing and assembly.</title>
        <authorList>
            <person name="Kim I."/>
        </authorList>
    </citation>
    <scope>NUCLEOTIDE SEQUENCE</scope>
    <source>
        <strain evidence="3">RMG20</strain>
    </source>
</reference>
<dbReference type="Pfam" id="PF00534">
    <property type="entry name" value="Glycos_transf_1"/>
    <property type="match status" value="1"/>
</dbReference>
<evidence type="ECO:0000313" key="3">
    <source>
        <dbReference type="EMBL" id="URW75712.1"/>
    </source>
</evidence>
<dbReference type="PANTHER" id="PTHR12526:SF572">
    <property type="entry name" value="BLL5144 PROTEIN"/>
    <property type="match status" value="1"/>
</dbReference>
<dbReference type="RefSeq" id="WP_250752205.1">
    <property type="nucleotide sequence ID" value="NZ_CP098401.1"/>
</dbReference>
<protein>
    <submittedName>
        <fullName evidence="3">Glycosyltransferase family 4 protein</fullName>
    </submittedName>
</protein>
<evidence type="ECO:0000259" key="2">
    <source>
        <dbReference type="Pfam" id="PF13439"/>
    </source>
</evidence>
<sequence length="761" mass="83285">MEQSQTATPARSTGIEHVALIGNYLPRKCGIATYTTDTRNALVDRLSGIRVDVYAMDDHPGRYDYPEAVTAAIPQNDRGAYLDAARAIEASGAQVLWIQHEYGIFGGAAGDHILALMDRVSMPIVVTLHTILEKPSADERRVLEAILRRASRVIVMAELGREILTRVYGANPRTIAVIPHGVPDRPLIDPDTLKGAFGWVGRKVVLTFGLLAPNKGIETMIAAMPAVVAKHPTALYVVLGATHPNLVAHEGEAYRDRLKAQAEELGVGDAVCFIDAFVEHDDLLDYLQAADIYATPYSNPWQITSGTLSYAVGVGKPVVSTPYVHATEILADGHGVLVDFGDAAAFAREIDALLSSDRNRQRLAARAYARGRTMIWSRYAERTGEVMSAALAERPRRLPSPATALSPLVPDITAVERMSDSTGMLQHSIFSVPDRRHGYCIDDNARALLLMTQVDPLDADLRDKWTTVYGAFVQHAWNPDKRRFRNFMNFDRTWCEDVGSEDSNGRALWALGVTARDARIHKHRDWAGRLFDETASLSFELGSPRAHAFAMLGAAAMLEAHPQHSLSRQILSRFGDELVTLLAAARRPEWSWFEIVLAYDNARLPEALIRAGMALDRPDFVQVGVETLEWISAQQSAPDGRFRAIGSDSFGREYAAPLPFDQQPLEAQAQIDACAAAFDATGDRRWLTEADRAYRWYLGANDLDLPLATIADGGCFDGLQPTGLNRNQGAESILALQLASCAISALSKRAETVAGRADVAA</sequence>
<dbReference type="Proteomes" id="UP001055580">
    <property type="component" value="Chromosome"/>
</dbReference>